<dbReference type="AlphaFoldDB" id="A0A7H1KNY3"/>
<protein>
    <submittedName>
        <fullName evidence="1">Uncharacterized protein</fullName>
    </submittedName>
</protein>
<reference evidence="1" key="1">
    <citation type="submission" date="2020-07" db="EMBL/GenBank/DDBJ databases">
        <title>Unique genomic features of the anaerobic methanotrophic archaea.</title>
        <authorList>
            <person name="Chadwick G.L."/>
            <person name="Skennerton C.T."/>
            <person name="Laso-Perez R."/>
            <person name="Leu A.O."/>
            <person name="Speth D.R."/>
            <person name="Yu H."/>
            <person name="Morgan-Lang C."/>
            <person name="Hatzenpichler R."/>
            <person name="Goudeau D."/>
            <person name="Malmstrom R."/>
            <person name="Brazelton W.J."/>
            <person name="Woyke T."/>
            <person name="Hallam S.J."/>
            <person name="Tyson G.W."/>
            <person name="Wegener G."/>
            <person name="Boetius A."/>
            <person name="Orphan V."/>
        </authorList>
    </citation>
    <scope>NUCLEOTIDE SEQUENCE</scope>
</reference>
<accession>A0A7H1KNY3</accession>
<gene>
    <name evidence="1" type="ORF">GNCGGNMO_00009</name>
</gene>
<organism evidence="1">
    <name type="scientific">uncultured Methanosarcinales archaeon</name>
    <dbReference type="NCBI Taxonomy" id="183757"/>
    <lineage>
        <taxon>Archaea</taxon>
        <taxon>Methanobacteriati</taxon>
        <taxon>Methanobacteriota</taxon>
        <taxon>Stenosarchaea group</taxon>
        <taxon>Methanomicrobia</taxon>
        <taxon>Methanosarcinales</taxon>
        <taxon>environmental samples</taxon>
    </lineage>
</organism>
<evidence type="ECO:0000313" key="1">
    <source>
        <dbReference type="EMBL" id="QNT35647.1"/>
    </source>
</evidence>
<sequence length="369" mass="41176">MNRHKRFTTTSLLVFLMFSAILSSAAAQTASIEDIEIVDLYSSIDSADVTIHPEVHLTDITIDAELMLEDEVLRSERFEINEALPGTGITKVVLWDLKSPEDGFYITRMTLAMDGSVLDTRYHNFSYGNPALPRVFIKDIIPDSSGVSIILSPYRTVYGTQAVLTDVEYMLVDGDTVIYRTTDQRVDVVQATPLSEDWTVRLENNHQYSARVKIKTPSQRQRDSVIARSVDFTAIDDARITELYRDETGASATVLGLSQVPFTGEIVFTVSKDGETIEEIKEKSPILMSDDDETTEVIWASRLPAGTYELSVKVVGNDGNVVDVLETVIESEESRYVNVSASTPKKTPGFSIYQAALAIMVIYLFRKDR</sequence>
<proteinExistence type="predicted"/>
<dbReference type="EMBL" id="MT776528">
    <property type="protein sequence ID" value="QNT35647.1"/>
    <property type="molecule type" value="Genomic_DNA"/>
</dbReference>
<name>A0A7H1KNY3_9EURY</name>